<feature type="domain" description="Aldehyde dehydrogenase" evidence="6">
    <location>
        <begin position="24"/>
        <end position="442"/>
    </location>
</feature>
<proteinExistence type="inferred from homology"/>
<dbReference type="PANTHER" id="PTHR43570:SF16">
    <property type="entry name" value="ALDEHYDE DEHYDROGENASE TYPE III, ISOFORM Q"/>
    <property type="match status" value="1"/>
</dbReference>
<dbReference type="InterPro" id="IPR016160">
    <property type="entry name" value="Ald_DH_CS_CYS"/>
</dbReference>
<dbReference type="PROSITE" id="PS00070">
    <property type="entry name" value="ALDEHYDE_DEHYDR_CYS"/>
    <property type="match status" value="1"/>
</dbReference>
<dbReference type="GO" id="GO:0005737">
    <property type="term" value="C:cytoplasm"/>
    <property type="evidence" value="ECO:0007669"/>
    <property type="project" value="TreeGrafter"/>
</dbReference>
<dbReference type="Proteomes" id="UP000664859">
    <property type="component" value="Unassembled WGS sequence"/>
</dbReference>
<dbReference type="FunFam" id="3.40.309.10:FF:000003">
    <property type="entry name" value="Aldehyde dehydrogenase"/>
    <property type="match status" value="1"/>
</dbReference>
<reference evidence="7" key="1">
    <citation type="submission" date="2021-02" db="EMBL/GenBank/DDBJ databases">
        <title>First Annotated Genome of the Yellow-green Alga Tribonema minus.</title>
        <authorList>
            <person name="Mahan K.M."/>
        </authorList>
    </citation>
    <scope>NUCLEOTIDE SEQUENCE</scope>
    <source>
        <strain evidence="7">UTEX B ZZ1240</strain>
    </source>
</reference>
<dbReference type="Gene3D" id="3.40.605.10">
    <property type="entry name" value="Aldehyde Dehydrogenase, Chain A, domain 1"/>
    <property type="match status" value="1"/>
</dbReference>
<keyword evidence="3" id="KW-0520">NAD</keyword>
<accession>A0A835ZHT8</accession>
<name>A0A835ZHT8_9STRA</name>
<evidence type="ECO:0000256" key="1">
    <source>
        <dbReference type="ARBA" id="ARBA00009986"/>
    </source>
</evidence>
<dbReference type="GO" id="GO:0006081">
    <property type="term" value="P:aldehyde metabolic process"/>
    <property type="evidence" value="ECO:0007669"/>
    <property type="project" value="InterPro"/>
</dbReference>
<dbReference type="InterPro" id="IPR016161">
    <property type="entry name" value="Ald_DH/histidinol_DH"/>
</dbReference>
<dbReference type="PIRSF" id="PIRSF036492">
    <property type="entry name" value="ALDH"/>
    <property type="match status" value="1"/>
</dbReference>
<keyword evidence="2 4" id="KW-0560">Oxidoreductase</keyword>
<dbReference type="Pfam" id="PF00171">
    <property type="entry name" value="Aldedh"/>
    <property type="match status" value="1"/>
</dbReference>
<dbReference type="FunFam" id="3.40.605.10:FF:000004">
    <property type="entry name" value="Aldehyde dehydrogenase"/>
    <property type="match status" value="1"/>
</dbReference>
<dbReference type="InterPro" id="IPR015590">
    <property type="entry name" value="Aldehyde_DH_dom"/>
</dbReference>
<evidence type="ECO:0000256" key="5">
    <source>
        <dbReference type="PIRSR" id="PIRSR036492-1"/>
    </source>
</evidence>
<evidence type="ECO:0000256" key="4">
    <source>
        <dbReference type="PIRNR" id="PIRNR036492"/>
    </source>
</evidence>
<keyword evidence="8" id="KW-1185">Reference proteome</keyword>
<evidence type="ECO:0000259" key="6">
    <source>
        <dbReference type="Pfam" id="PF00171"/>
    </source>
</evidence>
<evidence type="ECO:0000256" key="3">
    <source>
        <dbReference type="ARBA" id="ARBA00023027"/>
    </source>
</evidence>
<dbReference type="GO" id="GO:0004029">
    <property type="term" value="F:aldehyde dehydrogenase (NAD+) activity"/>
    <property type="evidence" value="ECO:0007669"/>
    <property type="project" value="TreeGrafter"/>
</dbReference>
<sequence length="476" mass="51576">MATPVSEMPSIVSDLRASFATGLTRPLSFRKSQLQHIEALVDENLEQLSSALTADMGSRATKIRVCLDDVKKQVRYMMSTLDKKARAQWEATPPDAQDVGRWKIVPEPYGVVLIIAPWNFPFNLVMVPLIAAIAAGNVVVIKPSEVAANTTALIADLIPKYLDARAVRVVLGAVPETTALLEQRFDKICYTGGTKVGRVVAAAAARHLTPTLLELGGKQDAQAHARARTVRKCPVYVHKSADMPIAAERTLRGRFANCGQFCIAADYVLADREVMPLLVQEMKAALPRVCGADPKTSDLYGRIVSEAHVDRIAAFLQEEHGGTIIAGGKVDRDSRYVEPTIVLAPTADSKMLSEEIFGPILPLVPIDGGIDEAISCVNAGDTPLAAYVFAEDKNVAERWVERVSAGGMAVNAVATQLDNVNVPFGGKGESGMGAYRGAYNFDDRFCFMISFTHHKTVLIAHTGKRRALADLLARIW</sequence>
<dbReference type="InterPro" id="IPR012394">
    <property type="entry name" value="Aldehyde_DH_NAD(P)"/>
</dbReference>
<organism evidence="7 8">
    <name type="scientific">Tribonema minus</name>
    <dbReference type="NCBI Taxonomy" id="303371"/>
    <lineage>
        <taxon>Eukaryota</taxon>
        <taxon>Sar</taxon>
        <taxon>Stramenopiles</taxon>
        <taxon>Ochrophyta</taxon>
        <taxon>PX clade</taxon>
        <taxon>Xanthophyceae</taxon>
        <taxon>Tribonematales</taxon>
        <taxon>Tribonemataceae</taxon>
        <taxon>Tribonema</taxon>
    </lineage>
</organism>
<dbReference type="InterPro" id="IPR016162">
    <property type="entry name" value="Ald_DH_N"/>
</dbReference>
<feature type="active site" evidence="5">
    <location>
        <position position="214"/>
    </location>
</feature>
<dbReference type="AlphaFoldDB" id="A0A835ZHT8"/>
<comment type="similarity">
    <text evidence="1 4">Belongs to the aldehyde dehydrogenase family.</text>
</comment>
<evidence type="ECO:0000256" key="2">
    <source>
        <dbReference type="ARBA" id="ARBA00023002"/>
    </source>
</evidence>
<dbReference type="Gene3D" id="3.40.309.10">
    <property type="entry name" value="Aldehyde Dehydrogenase, Chain A, domain 2"/>
    <property type="match status" value="1"/>
</dbReference>
<dbReference type="SUPFAM" id="SSF53720">
    <property type="entry name" value="ALDH-like"/>
    <property type="match status" value="1"/>
</dbReference>
<dbReference type="PANTHER" id="PTHR43570">
    <property type="entry name" value="ALDEHYDE DEHYDROGENASE"/>
    <property type="match status" value="1"/>
</dbReference>
<dbReference type="OrthoDB" id="440325at2759"/>
<dbReference type="EMBL" id="JAFCMP010000001">
    <property type="protein sequence ID" value="KAG5193081.1"/>
    <property type="molecule type" value="Genomic_DNA"/>
</dbReference>
<protein>
    <recommendedName>
        <fullName evidence="4">Aldehyde dehydrogenase</fullName>
    </recommendedName>
</protein>
<evidence type="ECO:0000313" key="7">
    <source>
        <dbReference type="EMBL" id="KAG5193081.1"/>
    </source>
</evidence>
<dbReference type="InterPro" id="IPR016163">
    <property type="entry name" value="Ald_DH_C"/>
</dbReference>
<dbReference type="CDD" id="cd07087">
    <property type="entry name" value="ALDH_F3-13-14_CALDH-like"/>
    <property type="match status" value="1"/>
</dbReference>
<gene>
    <name evidence="7" type="ORF">JKP88DRAFT_291836</name>
</gene>
<comment type="caution">
    <text evidence="7">The sequence shown here is derived from an EMBL/GenBank/DDBJ whole genome shotgun (WGS) entry which is preliminary data.</text>
</comment>
<evidence type="ECO:0000313" key="8">
    <source>
        <dbReference type="Proteomes" id="UP000664859"/>
    </source>
</evidence>
<feature type="active site" evidence="5">
    <location>
        <position position="262"/>
    </location>
</feature>